<dbReference type="Proteomes" id="UP000241736">
    <property type="component" value="Unassembled WGS sequence"/>
</dbReference>
<comment type="caution">
    <text evidence="2">The sequence shown here is derived from an EMBL/GenBank/DDBJ whole genome shotgun (WGS) entry which is preliminary data.</text>
</comment>
<evidence type="ECO:0000313" key="2">
    <source>
        <dbReference type="EMBL" id="PRH82160.1"/>
    </source>
</evidence>
<protein>
    <submittedName>
        <fullName evidence="2">Uncharacterized protein</fullName>
    </submittedName>
</protein>
<dbReference type="EMBL" id="PVLF01000013">
    <property type="protein sequence ID" value="PRH82160.1"/>
    <property type="molecule type" value="Genomic_DNA"/>
</dbReference>
<name>A0A2P6M869_9GAMM</name>
<evidence type="ECO:0000256" key="1">
    <source>
        <dbReference type="SAM" id="SignalP"/>
    </source>
</evidence>
<sequence length="212" mass="23283">MPRIAFLVLLLSLAVAAAIHFGQSPPAAPAPLGADRIKTPALDIADLRHRQAIHALREMQVNRYRGEWLGDVCGFESTNAPEIYVLSRTSIPIGGQMRAARVTIRLERGGEVTHELMESPFDWEVTSTTKNALDASSAEAFRTMLLEGNFPQMASDQDPGFCDGDTDTLESCVRGRYFGIIRRCEQAGDTPLLRPLADAIEAFALGEQTIRR</sequence>
<keyword evidence="3" id="KW-1185">Reference proteome</keyword>
<evidence type="ECO:0000313" key="3">
    <source>
        <dbReference type="Proteomes" id="UP000241736"/>
    </source>
</evidence>
<accession>A0A2P6M869</accession>
<gene>
    <name evidence="2" type="ORF">C6N40_08985</name>
</gene>
<reference evidence="2 3" key="1">
    <citation type="submission" date="2018-03" db="EMBL/GenBank/DDBJ databases">
        <title>Arenimonas caeni sp. nov., isolated from activated sludge.</title>
        <authorList>
            <person name="Liu H."/>
        </authorList>
    </citation>
    <scope>NUCLEOTIDE SEQUENCE [LARGE SCALE GENOMIC DNA]</scope>
    <source>
        <strain evidence="3">z29</strain>
    </source>
</reference>
<feature type="signal peptide" evidence="1">
    <location>
        <begin position="1"/>
        <end position="17"/>
    </location>
</feature>
<feature type="chain" id="PRO_5015148108" evidence="1">
    <location>
        <begin position="18"/>
        <end position="212"/>
    </location>
</feature>
<dbReference type="AlphaFoldDB" id="A0A2P6M869"/>
<organism evidence="2 3">
    <name type="scientific">Arenimonas caeni</name>
    <dbReference type="NCBI Taxonomy" id="2058085"/>
    <lineage>
        <taxon>Bacteria</taxon>
        <taxon>Pseudomonadati</taxon>
        <taxon>Pseudomonadota</taxon>
        <taxon>Gammaproteobacteria</taxon>
        <taxon>Lysobacterales</taxon>
        <taxon>Lysobacteraceae</taxon>
        <taxon>Arenimonas</taxon>
    </lineage>
</organism>
<keyword evidence="1" id="KW-0732">Signal</keyword>
<proteinExistence type="predicted"/>